<sequence length="271" mass="31685">MIDLVERMERTMTFETQKRRRKRAAIDWDTVMACMDLKGYVILGDVFRKKQLQDMHDLAREKTAGEPSTQGRMQLPITDQVVDSGIVDNPDLLRVVEGLLGDSCTLRTIRVDTGKQEHSDEIVMDSTSLFPEATQTHLPCYRLHVTIPLASLKVNQNWLEIWPGSHAHQPHYFRKYGMDCMQRLAERLPTEAVNVPFGSVLIRDSRLWYRDPHAVPRMNLELTYQRWWDITGEQQIIAESLYRQMTPRLQRLLYMEKVVEEGMYVHEVDGR</sequence>
<evidence type="ECO:0000313" key="2">
    <source>
        <dbReference type="Proteomes" id="UP000246635"/>
    </source>
</evidence>
<keyword evidence="2" id="KW-1185">Reference proteome</keyword>
<dbReference type="EMBL" id="QGTQ01000007">
    <property type="protein sequence ID" value="PWW03247.1"/>
    <property type="molecule type" value="Genomic_DNA"/>
</dbReference>
<name>A0A2V2YUD9_9BACL</name>
<dbReference type="AlphaFoldDB" id="A0A2V2YUD9"/>
<reference evidence="1 2" key="1">
    <citation type="submission" date="2018-05" db="EMBL/GenBank/DDBJ databases">
        <title>Genomic Encyclopedia of Type Strains, Phase III (KMG-III): the genomes of soil and plant-associated and newly described type strains.</title>
        <authorList>
            <person name="Whitman W."/>
        </authorList>
    </citation>
    <scope>NUCLEOTIDE SEQUENCE [LARGE SCALE GENOMIC DNA]</scope>
    <source>
        <strain evidence="1 2">CECT 5696</strain>
    </source>
</reference>
<gene>
    <name evidence="1" type="ORF">DFQ01_107144</name>
</gene>
<dbReference type="Gene3D" id="2.60.120.620">
    <property type="entry name" value="q2cbj1_9rhob like domain"/>
    <property type="match status" value="1"/>
</dbReference>
<accession>A0A2V2YUD9</accession>
<protein>
    <submittedName>
        <fullName evidence="1">Uncharacterized protein</fullName>
    </submittedName>
</protein>
<comment type="caution">
    <text evidence="1">The sequence shown here is derived from an EMBL/GenBank/DDBJ whole genome shotgun (WGS) entry which is preliminary data.</text>
</comment>
<proteinExistence type="predicted"/>
<dbReference type="SUPFAM" id="SSF51197">
    <property type="entry name" value="Clavaminate synthase-like"/>
    <property type="match status" value="1"/>
</dbReference>
<organism evidence="1 2">
    <name type="scientific">Paenibacillus cellulosilyticus</name>
    <dbReference type="NCBI Taxonomy" id="375489"/>
    <lineage>
        <taxon>Bacteria</taxon>
        <taxon>Bacillati</taxon>
        <taxon>Bacillota</taxon>
        <taxon>Bacilli</taxon>
        <taxon>Bacillales</taxon>
        <taxon>Paenibacillaceae</taxon>
        <taxon>Paenibacillus</taxon>
    </lineage>
</organism>
<evidence type="ECO:0000313" key="1">
    <source>
        <dbReference type="EMBL" id="PWW03247.1"/>
    </source>
</evidence>
<dbReference type="Proteomes" id="UP000246635">
    <property type="component" value="Unassembled WGS sequence"/>
</dbReference>